<keyword evidence="3 8" id="KW-0808">Transferase</keyword>
<evidence type="ECO:0000313" key="8">
    <source>
        <dbReference type="EMBL" id="NMF93757.1"/>
    </source>
</evidence>
<dbReference type="Pfam" id="PF01035">
    <property type="entry name" value="DNA_binding_1"/>
    <property type="match status" value="1"/>
</dbReference>
<dbReference type="GO" id="GO:0032259">
    <property type="term" value="P:methylation"/>
    <property type="evidence" value="ECO:0007669"/>
    <property type="project" value="UniProtKB-KW"/>
</dbReference>
<proteinExistence type="predicted"/>
<dbReference type="NCBIfam" id="TIGR00589">
    <property type="entry name" value="ogt"/>
    <property type="match status" value="1"/>
</dbReference>
<dbReference type="InterPro" id="IPR036388">
    <property type="entry name" value="WH-like_DNA-bd_sf"/>
</dbReference>
<dbReference type="SUPFAM" id="SSF46767">
    <property type="entry name" value="Methylated DNA-protein cysteine methyltransferase, C-terminal domain"/>
    <property type="match status" value="1"/>
</dbReference>
<dbReference type="InterPro" id="IPR014048">
    <property type="entry name" value="MethylDNA_cys_MeTrfase_DNA-bd"/>
</dbReference>
<reference evidence="8" key="1">
    <citation type="submission" date="2019-12" db="EMBL/GenBank/DDBJ databases">
        <title>Comparative genomics gives insights into the taxonomy of the Azoarcus-Aromatoleum group and reveals separate origins of nif in the plant-associated Azoarcus and non-plant-associated Aromatoleum sub-groups.</title>
        <authorList>
            <person name="Lafos M."/>
            <person name="Maluk M."/>
            <person name="Batista M."/>
            <person name="Junghare M."/>
            <person name="Carmona M."/>
            <person name="Faoro H."/>
            <person name="Cruz L.M."/>
            <person name="Battistoni F."/>
            <person name="De Souza E."/>
            <person name="Pedrosa F."/>
            <person name="Chen W.-M."/>
            <person name="Poole P.S."/>
            <person name="Dixon R.A."/>
            <person name="James E.K."/>
        </authorList>
    </citation>
    <scope>NUCLEOTIDE SEQUENCE</scope>
    <source>
        <strain evidence="8">U120</strain>
    </source>
</reference>
<dbReference type="InterPro" id="IPR036631">
    <property type="entry name" value="MGMT_N_sf"/>
</dbReference>
<organism evidence="8 9">
    <name type="scientific">Aromatoleum buckelii</name>
    <dbReference type="NCBI Taxonomy" id="200254"/>
    <lineage>
        <taxon>Bacteria</taxon>
        <taxon>Pseudomonadati</taxon>
        <taxon>Pseudomonadota</taxon>
        <taxon>Betaproteobacteria</taxon>
        <taxon>Rhodocyclales</taxon>
        <taxon>Rhodocyclaceae</taxon>
        <taxon>Aromatoleum</taxon>
    </lineage>
</organism>
<accession>A0ABX1N3D2</accession>
<keyword evidence="4" id="KW-0227">DNA damage</keyword>
<evidence type="ECO:0000256" key="5">
    <source>
        <dbReference type="ARBA" id="ARBA00023204"/>
    </source>
</evidence>
<evidence type="ECO:0000256" key="3">
    <source>
        <dbReference type="ARBA" id="ARBA00022679"/>
    </source>
</evidence>
<dbReference type="PANTHER" id="PTHR10815">
    <property type="entry name" value="METHYLATED-DNA--PROTEIN-CYSTEINE METHYLTRANSFERASE"/>
    <property type="match status" value="1"/>
</dbReference>
<dbReference type="Gene3D" id="1.10.10.10">
    <property type="entry name" value="Winged helix-like DNA-binding domain superfamily/Winged helix DNA-binding domain"/>
    <property type="match status" value="1"/>
</dbReference>
<dbReference type="RefSeq" id="WP_169199017.1">
    <property type="nucleotide sequence ID" value="NZ_WTVH02000009.1"/>
</dbReference>
<sequence>MNLPPTASSGAPFAAILAVPFGAFGIRVAGNVIHELVFLPPGTPAMPPDCALAERAVTQIHAWLEDPDRPFDLPLAMRGTLFQRRVWDAIAAIPRGETRQYAHLSKALASAARAVGQACRANPFPLVIPCHRVVSATGIGGFAGASGGYLIDAKHWLLAFEANR</sequence>
<dbReference type="GO" id="GO:0003908">
    <property type="term" value="F:methylated-DNA-[protein]-cysteine S-methyltransferase activity"/>
    <property type="evidence" value="ECO:0007669"/>
    <property type="project" value="UniProtKB-EC"/>
</dbReference>
<keyword evidence="9" id="KW-1185">Reference proteome</keyword>
<comment type="catalytic activity">
    <reaction evidence="1">
        <text>a 4-O-methyl-thymidine in DNA + L-cysteinyl-[protein] = a thymidine in DNA + S-methyl-L-cysteinyl-[protein]</text>
        <dbReference type="Rhea" id="RHEA:53428"/>
        <dbReference type="Rhea" id="RHEA-COMP:10131"/>
        <dbReference type="Rhea" id="RHEA-COMP:10132"/>
        <dbReference type="Rhea" id="RHEA-COMP:13555"/>
        <dbReference type="Rhea" id="RHEA-COMP:13556"/>
        <dbReference type="ChEBI" id="CHEBI:29950"/>
        <dbReference type="ChEBI" id="CHEBI:82612"/>
        <dbReference type="ChEBI" id="CHEBI:137386"/>
        <dbReference type="ChEBI" id="CHEBI:137387"/>
        <dbReference type="EC" id="2.1.1.63"/>
    </reaction>
</comment>
<dbReference type="EC" id="2.1.1.63" evidence="8"/>
<dbReference type="Proteomes" id="UP000601990">
    <property type="component" value="Unassembled WGS sequence"/>
</dbReference>
<gene>
    <name evidence="8" type="ORF">GO608_10510</name>
</gene>
<evidence type="ECO:0000259" key="7">
    <source>
        <dbReference type="Pfam" id="PF01035"/>
    </source>
</evidence>
<comment type="catalytic activity">
    <reaction evidence="6">
        <text>a 6-O-methyl-2'-deoxyguanosine in DNA + L-cysteinyl-[protein] = S-methyl-L-cysteinyl-[protein] + a 2'-deoxyguanosine in DNA</text>
        <dbReference type="Rhea" id="RHEA:24000"/>
        <dbReference type="Rhea" id="RHEA-COMP:10131"/>
        <dbReference type="Rhea" id="RHEA-COMP:10132"/>
        <dbReference type="Rhea" id="RHEA-COMP:11367"/>
        <dbReference type="Rhea" id="RHEA-COMP:11368"/>
        <dbReference type="ChEBI" id="CHEBI:29950"/>
        <dbReference type="ChEBI" id="CHEBI:82612"/>
        <dbReference type="ChEBI" id="CHEBI:85445"/>
        <dbReference type="ChEBI" id="CHEBI:85448"/>
        <dbReference type="EC" id="2.1.1.63"/>
    </reaction>
</comment>
<protein>
    <submittedName>
        <fullName evidence="8">Methylated-DNA--[protein]-cysteine S-methyltransferase</fullName>
        <ecNumber evidence="8">2.1.1.63</ecNumber>
    </submittedName>
</protein>
<evidence type="ECO:0000256" key="4">
    <source>
        <dbReference type="ARBA" id="ARBA00022763"/>
    </source>
</evidence>
<keyword evidence="5" id="KW-0234">DNA repair</keyword>
<dbReference type="SUPFAM" id="SSF53155">
    <property type="entry name" value="Methylated DNA-protein cysteine methyltransferase domain"/>
    <property type="match status" value="1"/>
</dbReference>
<dbReference type="InterPro" id="IPR001497">
    <property type="entry name" value="MethylDNA_cys_MeTrfase_AS"/>
</dbReference>
<dbReference type="PROSITE" id="PS00374">
    <property type="entry name" value="MGMT"/>
    <property type="match status" value="1"/>
</dbReference>
<keyword evidence="2 8" id="KW-0489">Methyltransferase</keyword>
<name>A0ABX1N3D2_9RHOO</name>
<evidence type="ECO:0000256" key="6">
    <source>
        <dbReference type="ARBA" id="ARBA00049348"/>
    </source>
</evidence>
<dbReference type="CDD" id="cd06445">
    <property type="entry name" value="ATase"/>
    <property type="match status" value="1"/>
</dbReference>
<comment type="caution">
    <text evidence="8">The sequence shown here is derived from an EMBL/GenBank/DDBJ whole genome shotgun (WGS) entry which is preliminary data.</text>
</comment>
<evidence type="ECO:0000256" key="1">
    <source>
        <dbReference type="ARBA" id="ARBA00001286"/>
    </source>
</evidence>
<evidence type="ECO:0000256" key="2">
    <source>
        <dbReference type="ARBA" id="ARBA00022603"/>
    </source>
</evidence>
<dbReference type="InterPro" id="IPR036217">
    <property type="entry name" value="MethylDNA_cys_MeTrfase_DNAb"/>
</dbReference>
<evidence type="ECO:0000313" key="9">
    <source>
        <dbReference type="Proteomes" id="UP000601990"/>
    </source>
</evidence>
<dbReference type="EMBL" id="WTVH01000018">
    <property type="protein sequence ID" value="NMF93757.1"/>
    <property type="molecule type" value="Genomic_DNA"/>
</dbReference>
<feature type="domain" description="Methylated-DNA-[protein]-cysteine S-methyltransferase DNA binding" evidence="7">
    <location>
        <begin position="82"/>
        <end position="162"/>
    </location>
</feature>
<dbReference type="PANTHER" id="PTHR10815:SF13">
    <property type="entry name" value="METHYLATED-DNA--PROTEIN-CYSTEINE METHYLTRANSFERASE"/>
    <property type="match status" value="1"/>
</dbReference>